<dbReference type="PANTHER" id="PTHR37017">
    <property type="entry name" value="AB HYDROLASE-1 DOMAIN-CONTAINING PROTEIN-RELATED"/>
    <property type="match status" value="1"/>
</dbReference>
<dbReference type="Proteomes" id="UP001152607">
    <property type="component" value="Unassembled WGS sequence"/>
</dbReference>
<comment type="caution">
    <text evidence="2">The sequence shown here is derived from an EMBL/GenBank/DDBJ whole genome shotgun (WGS) entry which is preliminary data.</text>
</comment>
<dbReference type="Gene3D" id="3.40.50.1820">
    <property type="entry name" value="alpha/beta hydrolase"/>
    <property type="match status" value="1"/>
</dbReference>
<dbReference type="SUPFAM" id="SSF53474">
    <property type="entry name" value="alpha/beta-Hydrolases"/>
    <property type="match status" value="1"/>
</dbReference>
<evidence type="ECO:0000313" key="2">
    <source>
        <dbReference type="EMBL" id="CAI6292317.1"/>
    </source>
</evidence>
<protein>
    <recommendedName>
        <fullName evidence="1">AB hydrolase-1 domain-containing protein</fullName>
    </recommendedName>
</protein>
<gene>
    <name evidence="2" type="ORF">PDIGIT_LOCUS2504</name>
</gene>
<dbReference type="PANTHER" id="PTHR37017:SF8">
    <property type="entry name" value="AB HYDROLASE-1 DOMAIN-CONTAINING PROTEIN"/>
    <property type="match status" value="1"/>
</dbReference>
<dbReference type="InterPro" id="IPR000073">
    <property type="entry name" value="AB_hydrolase_1"/>
</dbReference>
<proteinExistence type="predicted"/>
<dbReference type="AlphaFoldDB" id="A0A9W4XQY7"/>
<evidence type="ECO:0000313" key="3">
    <source>
        <dbReference type="Proteomes" id="UP001152607"/>
    </source>
</evidence>
<dbReference type="EMBL" id="CAOQHR010000002">
    <property type="protein sequence ID" value="CAI6292317.1"/>
    <property type="molecule type" value="Genomic_DNA"/>
</dbReference>
<organism evidence="2 3">
    <name type="scientific">Periconia digitata</name>
    <dbReference type="NCBI Taxonomy" id="1303443"/>
    <lineage>
        <taxon>Eukaryota</taxon>
        <taxon>Fungi</taxon>
        <taxon>Dikarya</taxon>
        <taxon>Ascomycota</taxon>
        <taxon>Pezizomycotina</taxon>
        <taxon>Dothideomycetes</taxon>
        <taxon>Pleosporomycetidae</taxon>
        <taxon>Pleosporales</taxon>
        <taxon>Massarineae</taxon>
        <taxon>Periconiaceae</taxon>
        <taxon>Periconia</taxon>
    </lineage>
</organism>
<reference evidence="2" key="1">
    <citation type="submission" date="2023-01" db="EMBL/GenBank/DDBJ databases">
        <authorList>
            <person name="Van Ghelder C."/>
            <person name="Rancurel C."/>
        </authorList>
    </citation>
    <scope>NUCLEOTIDE SEQUENCE</scope>
    <source>
        <strain evidence="2">CNCM I-4278</strain>
    </source>
</reference>
<dbReference type="OrthoDB" id="1263307at2759"/>
<feature type="domain" description="AB hydrolase-1" evidence="1">
    <location>
        <begin position="9"/>
        <end position="247"/>
    </location>
</feature>
<keyword evidence="3" id="KW-1185">Reference proteome</keyword>
<dbReference type="Pfam" id="PF12697">
    <property type="entry name" value="Abhydrolase_6"/>
    <property type="match status" value="1"/>
</dbReference>
<dbReference type="InterPro" id="IPR029058">
    <property type="entry name" value="AB_hydrolase_fold"/>
</dbReference>
<accession>A0A9W4XQY7</accession>
<name>A0A9W4XQY7_9PLEO</name>
<dbReference type="InterPro" id="IPR052897">
    <property type="entry name" value="Sec-Metab_Biosynth_Hydrolase"/>
</dbReference>
<sequence length="260" mass="27980">MTSTRPVFLIIPGGSQNPTHYGYLAHLLQSAGYPTSSALLPSVGNGGKISIQDDTSFIRDRMILPFLELEGRDVILIMHSYGGVPGSAAALGLSKRERAAQGKKGGVVGQIFFTAMLQKGGDGTDVSTATGGSFPPFLKPDREANVIRCDNPIPVLYPEVPSILASTAAGSTLPQGLESFYTPVPRASWDSEFFKNRVAYIRTANDTTIPAFVQTMSIENAQGPEWVVKDIKSDHSPHLSHPEKFCEIILELAKGFESVD</sequence>
<evidence type="ECO:0000259" key="1">
    <source>
        <dbReference type="Pfam" id="PF12697"/>
    </source>
</evidence>